<evidence type="ECO:0000256" key="1">
    <source>
        <dbReference type="SAM" id="Coils"/>
    </source>
</evidence>
<dbReference type="EMBL" id="MN739324">
    <property type="protein sequence ID" value="QHS98823.1"/>
    <property type="molecule type" value="Genomic_DNA"/>
</dbReference>
<dbReference type="AlphaFoldDB" id="A0A6C0C5L0"/>
<proteinExistence type="predicted"/>
<organism evidence="2">
    <name type="scientific">viral metagenome</name>
    <dbReference type="NCBI Taxonomy" id="1070528"/>
    <lineage>
        <taxon>unclassified sequences</taxon>
        <taxon>metagenomes</taxon>
        <taxon>organismal metagenomes</taxon>
    </lineage>
</organism>
<feature type="coiled-coil region" evidence="1">
    <location>
        <begin position="25"/>
        <end position="52"/>
    </location>
</feature>
<sequence length="56" mass="6665">MTYNGAAYTYNWYYGITPETLETKLKHDENELKQTKERIAVLERRLLALEDSKKNI</sequence>
<evidence type="ECO:0000313" key="2">
    <source>
        <dbReference type="EMBL" id="QHS98823.1"/>
    </source>
</evidence>
<keyword evidence="1" id="KW-0175">Coiled coil</keyword>
<accession>A0A6C0C5L0</accession>
<reference evidence="2" key="1">
    <citation type="journal article" date="2020" name="Nature">
        <title>Giant virus diversity and host interactions through global metagenomics.</title>
        <authorList>
            <person name="Schulz F."/>
            <person name="Roux S."/>
            <person name="Paez-Espino D."/>
            <person name="Jungbluth S."/>
            <person name="Walsh D.A."/>
            <person name="Denef V.J."/>
            <person name="McMahon K.D."/>
            <person name="Konstantinidis K.T."/>
            <person name="Eloe-Fadrosh E.A."/>
            <person name="Kyrpides N.C."/>
            <person name="Woyke T."/>
        </authorList>
    </citation>
    <scope>NUCLEOTIDE SEQUENCE</scope>
    <source>
        <strain evidence="2">GVMAG-M-3300020185-18</strain>
    </source>
</reference>
<name>A0A6C0C5L0_9ZZZZ</name>
<protein>
    <submittedName>
        <fullName evidence="2">Uncharacterized protein</fullName>
    </submittedName>
</protein>